<comment type="cofactor">
    <cofactor evidence="1">
        <name>thiamine diphosphate</name>
        <dbReference type="ChEBI" id="CHEBI:58937"/>
    </cofactor>
</comment>
<dbReference type="SUPFAM" id="SSF52518">
    <property type="entry name" value="Thiamin diphosphate-binding fold (THDP-binding)"/>
    <property type="match status" value="1"/>
</dbReference>
<dbReference type="InterPro" id="IPR033248">
    <property type="entry name" value="Transketolase_C"/>
</dbReference>
<sequence length="329" mass="34740">MTSETTREITYIAAIMEAIHQEMARDEDVVLFGQSVGNNPEDPFIQAFGDGRVRVTPISETAEIGMAAGAALAGKRPVVDCTMAEFLLVAMDQVVNEANRFHYMSGGRVTAPLVLKAGYGFTAGWAGQHTGSIYGMFMGVPGLKVALPATPADAKGLMATAIRDDNPVLFLHHYLLTLESGPVPEGEHLVPFGQAVVRREGADVTLVATGWTVGHALRAAEQLAAEGVSAEVIDPRTIAPLDTATVLESVAKTGRLVLVDQATRHSSVSSVIAAEVAEHGFSSLRAPIVQVTALDASIPYSKPMEDYILPDENKIVTAVRKVLGAGVVA</sequence>
<feature type="domain" description="Transketolase-like pyrimidine-binding" evidence="4">
    <location>
        <begin position="9"/>
        <end position="178"/>
    </location>
</feature>
<evidence type="ECO:0000313" key="6">
    <source>
        <dbReference type="Proteomes" id="UP001299970"/>
    </source>
</evidence>
<dbReference type="PANTHER" id="PTHR43257">
    <property type="entry name" value="PYRUVATE DEHYDROGENASE E1 COMPONENT BETA SUBUNIT"/>
    <property type="match status" value="1"/>
</dbReference>
<evidence type="ECO:0000256" key="1">
    <source>
        <dbReference type="ARBA" id="ARBA00001964"/>
    </source>
</evidence>
<proteinExistence type="predicted"/>
<reference evidence="5 6" key="1">
    <citation type="submission" date="2022-03" db="EMBL/GenBank/DDBJ databases">
        <title>Pseudonocardia alaer sp. nov., a novel actinomycete isolated from reed forest soil.</title>
        <authorList>
            <person name="Wang L."/>
        </authorList>
    </citation>
    <scope>NUCLEOTIDE SEQUENCE [LARGE SCALE GENOMIC DNA]</scope>
    <source>
        <strain evidence="5 6">Y-16303</strain>
        <plasmid evidence="5">unnamed</plasmid>
    </source>
</reference>
<protein>
    <submittedName>
        <fullName evidence="5">Alpha-ketoacid dehydrogenase subunit beta</fullName>
    </submittedName>
</protein>
<keyword evidence="2" id="KW-0560">Oxidoreductase</keyword>
<keyword evidence="6" id="KW-1185">Reference proteome</keyword>
<evidence type="ECO:0000256" key="3">
    <source>
        <dbReference type="ARBA" id="ARBA00023052"/>
    </source>
</evidence>
<gene>
    <name evidence="5" type="ORF">MMF94_02130</name>
</gene>
<comment type="caution">
    <text evidence="5">The sequence shown here is derived from an EMBL/GenBank/DDBJ whole genome shotgun (WGS) entry which is preliminary data.</text>
</comment>
<dbReference type="SMART" id="SM00861">
    <property type="entry name" value="Transket_pyr"/>
    <property type="match status" value="1"/>
</dbReference>
<dbReference type="Gene3D" id="3.40.50.970">
    <property type="match status" value="1"/>
</dbReference>
<accession>A0ABS9T7G1</accession>
<dbReference type="Proteomes" id="UP001299970">
    <property type="component" value="Unassembled WGS sequence"/>
</dbReference>
<evidence type="ECO:0000256" key="2">
    <source>
        <dbReference type="ARBA" id="ARBA00023002"/>
    </source>
</evidence>
<dbReference type="Gene3D" id="3.40.50.920">
    <property type="match status" value="1"/>
</dbReference>
<dbReference type="InterPro" id="IPR005475">
    <property type="entry name" value="Transketolase-like_Pyr-bd"/>
</dbReference>
<dbReference type="PANTHER" id="PTHR43257:SF2">
    <property type="entry name" value="PYRUVATE DEHYDROGENASE E1 COMPONENT SUBUNIT BETA"/>
    <property type="match status" value="1"/>
</dbReference>
<keyword evidence="3" id="KW-0786">Thiamine pyrophosphate</keyword>
<dbReference type="EMBL" id="JAKXMK010000002">
    <property type="protein sequence ID" value="MCH6164467.1"/>
    <property type="molecule type" value="Genomic_DNA"/>
</dbReference>
<keyword evidence="5" id="KW-0614">Plasmid</keyword>
<name>A0ABS9T7G1_9PSEU</name>
<organism evidence="5 6">
    <name type="scientific">Pseudonocardia alaniniphila</name>
    <dbReference type="NCBI Taxonomy" id="75291"/>
    <lineage>
        <taxon>Bacteria</taxon>
        <taxon>Bacillati</taxon>
        <taxon>Actinomycetota</taxon>
        <taxon>Actinomycetes</taxon>
        <taxon>Pseudonocardiales</taxon>
        <taxon>Pseudonocardiaceae</taxon>
        <taxon>Pseudonocardia</taxon>
    </lineage>
</organism>
<dbReference type="Pfam" id="PF02779">
    <property type="entry name" value="Transket_pyr"/>
    <property type="match status" value="1"/>
</dbReference>
<dbReference type="Pfam" id="PF02780">
    <property type="entry name" value="Transketolase_C"/>
    <property type="match status" value="1"/>
</dbReference>
<dbReference type="InterPro" id="IPR009014">
    <property type="entry name" value="Transketo_C/PFOR_II"/>
</dbReference>
<geneLocation type="plasmid" evidence="5">
    <name>unnamed</name>
</geneLocation>
<evidence type="ECO:0000259" key="4">
    <source>
        <dbReference type="SMART" id="SM00861"/>
    </source>
</evidence>
<evidence type="ECO:0000313" key="5">
    <source>
        <dbReference type="EMBL" id="MCH6164467.1"/>
    </source>
</evidence>
<dbReference type="InterPro" id="IPR029061">
    <property type="entry name" value="THDP-binding"/>
</dbReference>
<dbReference type="RefSeq" id="WP_241034327.1">
    <property type="nucleotide sequence ID" value="NZ_BAAAJF010000034.1"/>
</dbReference>
<dbReference type="SUPFAM" id="SSF52922">
    <property type="entry name" value="TK C-terminal domain-like"/>
    <property type="match status" value="1"/>
</dbReference>